<comment type="caution">
    <text evidence="2">The sequence shown here is derived from an EMBL/GenBank/DDBJ whole genome shotgun (WGS) entry which is preliminary data.</text>
</comment>
<dbReference type="SUPFAM" id="SSF51182">
    <property type="entry name" value="RmlC-like cupins"/>
    <property type="match status" value="1"/>
</dbReference>
<dbReference type="InterPro" id="IPR014710">
    <property type="entry name" value="RmlC-like_jellyroll"/>
</dbReference>
<dbReference type="Proteomes" id="UP000323886">
    <property type="component" value="Unassembled WGS sequence"/>
</dbReference>
<dbReference type="NCBIfam" id="TIGR02451">
    <property type="entry name" value="anti_sig_ChrR"/>
    <property type="match status" value="1"/>
</dbReference>
<organism evidence="2 3">
    <name type="scientific">Blastochloris sulfoviridis</name>
    <dbReference type="NCBI Taxonomy" id="50712"/>
    <lineage>
        <taxon>Bacteria</taxon>
        <taxon>Pseudomonadati</taxon>
        <taxon>Pseudomonadota</taxon>
        <taxon>Alphaproteobacteria</taxon>
        <taxon>Hyphomicrobiales</taxon>
        <taxon>Blastochloridaceae</taxon>
        <taxon>Blastochloris</taxon>
    </lineage>
</organism>
<feature type="domain" description="ChrR-like cupin" evidence="1">
    <location>
        <begin position="115"/>
        <end position="204"/>
    </location>
</feature>
<dbReference type="CDD" id="cd20301">
    <property type="entry name" value="cupin_ChrR"/>
    <property type="match status" value="1"/>
</dbReference>
<keyword evidence="3" id="KW-1185">Reference proteome</keyword>
<protein>
    <submittedName>
        <fullName evidence="2">Transcriptional regulator</fullName>
    </submittedName>
</protein>
<gene>
    <name evidence="2" type="ORF">F1193_07080</name>
</gene>
<proteinExistence type="predicted"/>
<dbReference type="InterPro" id="IPR011051">
    <property type="entry name" value="RmlC_Cupin_sf"/>
</dbReference>
<dbReference type="RefSeq" id="WP_150096981.1">
    <property type="nucleotide sequence ID" value="NZ_VWPL01000009.1"/>
</dbReference>
<name>A0A5M6I1Q0_9HYPH</name>
<dbReference type="AlphaFoldDB" id="A0A5M6I1Q0"/>
<reference evidence="2 3" key="1">
    <citation type="submission" date="2019-09" db="EMBL/GenBank/DDBJ databases">
        <title>Draft Whole-Genome sequence of Blastochloris sulfoviridis DSM 729.</title>
        <authorList>
            <person name="Meyer T.E."/>
            <person name="Kyndt J.A."/>
        </authorList>
    </citation>
    <scope>NUCLEOTIDE SEQUENCE [LARGE SCALE GENOMIC DNA]</scope>
    <source>
        <strain evidence="2 3">DSM 729</strain>
    </source>
</reference>
<dbReference type="OrthoDB" id="2988517at2"/>
<dbReference type="InterPro" id="IPR025979">
    <property type="entry name" value="ChrR-like_cupin_dom"/>
</dbReference>
<evidence type="ECO:0000313" key="3">
    <source>
        <dbReference type="Proteomes" id="UP000323886"/>
    </source>
</evidence>
<dbReference type="Gene3D" id="2.60.120.10">
    <property type="entry name" value="Jelly Rolls"/>
    <property type="match status" value="1"/>
</dbReference>
<dbReference type="InterPro" id="IPR041916">
    <property type="entry name" value="Anti_sigma_zinc_sf"/>
</dbReference>
<accession>A0A5M6I1Q0</accession>
<dbReference type="Pfam" id="PF12973">
    <property type="entry name" value="Cupin_7"/>
    <property type="match status" value="1"/>
</dbReference>
<dbReference type="InterPro" id="IPR012807">
    <property type="entry name" value="Anti-sigma_ChrR"/>
</dbReference>
<evidence type="ECO:0000259" key="1">
    <source>
        <dbReference type="Pfam" id="PF12973"/>
    </source>
</evidence>
<dbReference type="EMBL" id="VWPL01000009">
    <property type="protein sequence ID" value="KAA5602124.1"/>
    <property type="molecule type" value="Genomic_DNA"/>
</dbReference>
<dbReference type="Gene3D" id="1.10.10.1320">
    <property type="entry name" value="Anti-sigma factor, zinc-finger domain"/>
    <property type="match status" value="1"/>
</dbReference>
<sequence>MTHASQTHTNQAGAAAVDALLADYAAGALRSPMSVLIEAHLELSPDNRRFVHDLEAVGGMLLDEAPPVALADRDARIAAILADEAPSGPIRARPRTPADPVLPVALRRFIGRPFSEIAWKSRLPGLKECHLDSEDGEASLLWIRSGQAMPSHTHTGLEAVLVLKGGFADANGHYERGDVAVADESIDHKPVADDDGEDCICFVVEEGHVRLTGLLGRIFQRLAGQG</sequence>
<evidence type="ECO:0000313" key="2">
    <source>
        <dbReference type="EMBL" id="KAA5602124.1"/>
    </source>
</evidence>